<keyword evidence="4 5" id="KW-0472">Membrane</keyword>
<evidence type="ECO:0000256" key="3">
    <source>
        <dbReference type="ARBA" id="ARBA00022989"/>
    </source>
</evidence>
<dbReference type="EMBL" id="QVQT01000003">
    <property type="protein sequence ID" value="RFU17050.1"/>
    <property type="molecule type" value="Genomic_DNA"/>
</dbReference>
<gene>
    <name evidence="6" type="ORF">D0Y96_10115</name>
</gene>
<name>A0A372IQ06_9BACT</name>
<dbReference type="GO" id="GO:0016020">
    <property type="term" value="C:membrane"/>
    <property type="evidence" value="ECO:0007669"/>
    <property type="project" value="UniProtKB-SubCell"/>
</dbReference>
<dbReference type="AlphaFoldDB" id="A0A372IQ06"/>
<evidence type="ECO:0000256" key="2">
    <source>
        <dbReference type="ARBA" id="ARBA00022692"/>
    </source>
</evidence>
<keyword evidence="7" id="KW-1185">Reference proteome</keyword>
<evidence type="ECO:0000256" key="1">
    <source>
        <dbReference type="ARBA" id="ARBA00004141"/>
    </source>
</evidence>
<keyword evidence="2 5" id="KW-0812">Transmembrane</keyword>
<keyword evidence="3 5" id="KW-1133">Transmembrane helix</keyword>
<dbReference type="InterPro" id="IPR006603">
    <property type="entry name" value="PQ-loop_rpt"/>
</dbReference>
<evidence type="ECO:0000313" key="6">
    <source>
        <dbReference type="EMBL" id="RFU17050.1"/>
    </source>
</evidence>
<reference evidence="6 7" key="1">
    <citation type="submission" date="2018-08" db="EMBL/GenBank/DDBJ databases">
        <title>Acidipila sp. 4G-K13, an acidobacterium isolated from forest soil.</title>
        <authorList>
            <person name="Gao Z.-H."/>
            <person name="Qiu L.-H."/>
        </authorList>
    </citation>
    <scope>NUCLEOTIDE SEQUENCE [LARGE SCALE GENOMIC DNA]</scope>
    <source>
        <strain evidence="6 7">4G-K13</strain>
    </source>
</reference>
<comment type="subcellular location">
    <subcellularLocation>
        <location evidence="1">Membrane</location>
        <topology evidence="1">Multi-pass membrane protein</topology>
    </subcellularLocation>
</comment>
<dbReference type="InterPro" id="IPR047662">
    <property type="entry name" value="SemiSWEET"/>
</dbReference>
<dbReference type="GO" id="GO:0051119">
    <property type="term" value="F:sugar transmembrane transporter activity"/>
    <property type="evidence" value="ECO:0007669"/>
    <property type="project" value="InterPro"/>
</dbReference>
<evidence type="ECO:0000313" key="7">
    <source>
        <dbReference type="Proteomes" id="UP000264702"/>
    </source>
</evidence>
<feature type="transmembrane region" description="Helical" evidence="5">
    <location>
        <begin position="66"/>
        <end position="85"/>
    </location>
</feature>
<feature type="transmembrane region" description="Helical" evidence="5">
    <location>
        <begin position="40"/>
        <end position="60"/>
    </location>
</feature>
<dbReference type="Proteomes" id="UP000264702">
    <property type="component" value="Unassembled WGS sequence"/>
</dbReference>
<feature type="transmembrane region" description="Helical" evidence="5">
    <location>
        <begin position="6"/>
        <end position="28"/>
    </location>
</feature>
<accession>A0A372IQ06</accession>
<dbReference type="Gene3D" id="1.20.1280.290">
    <property type="match status" value="1"/>
</dbReference>
<evidence type="ECO:0000256" key="5">
    <source>
        <dbReference type="SAM" id="Phobius"/>
    </source>
</evidence>
<dbReference type="Pfam" id="PF04193">
    <property type="entry name" value="PQ-loop"/>
    <property type="match status" value="1"/>
</dbReference>
<comment type="caution">
    <text evidence="6">The sequence shown here is derived from an EMBL/GenBank/DDBJ whole genome shotgun (WGS) entry which is preliminary data.</text>
</comment>
<protein>
    <recommendedName>
        <fullName evidence="8">Glutathione synthetase</fullName>
    </recommendedName>
</protein>
<evidence type="ECO:0008006" key="8">
    <source>
        <dbReference type="Google" id="ProtNLM"/>
    </source>
</evidence>
<sequence>MSTASALINTAGSLAAFCTTVSFVPQLVRVWRLKSARDISLTMFLVFSLGVFLWLVYGLAIHSWPVTVANAVTLALSLAILFLKLRYDRRDRAARGAPTLSR</sequence>
<evidence type="ECO:0000256" key="4">
    <source>
        <dbReference type="ARBA" id="ARBA00023136"/>
    </source>
</evidence>
<organism evidence="6 7">
    <name type="scientific">Paracidobacterium acidisoli</name>
    <dbReference type="NCBI Taxonomy" id="2303751"/>
    <lineage>
        <taxon>Bacteria</taxon>
        <taxon>Pseudomonadati</taxon>
        <taxon>Acidobacteriota</taxon>
        <taxon>Terriglobia</taxon>
        <taxon>Terriglobales</taxon>
        <taxon>Acidobacteriaceae</taxon>
        <taxon>Paracidobacterium</taxon>
    </lineage>
</organism>
<dbReference type="NCBIfam" id="NF037968">
    <property type="entry name" value="SemiSWEET_2"/>
    <property type="match status" value="1"/>
</dbReference>
<dbReference type="OrthoDB" id="122062at2"/>
<proteinExistence type="predicted"/>
<dbReference type="RefSeq" id="WP_117299288.1">
    <property type="nucleotide sequence ID" value="NZ_QVQT02000003.1"/>
</dbReference>